<feature type="compositionally biased region" description="Basic and acidic residues" evidence="1">
    <location>
        <begin position="112"/>
        <end position="124"/>
    </location>
</feature>
<dbReference type="EMBL" id="JAVIJP010000032">
    <property type="protein sequence ID" value="KAL3631402.1"/>
    <property type="molecule type" value="Genomic_DNA"/>
</dbReference>
<organism evidence="2 3">
    <name type="scientific">Castilleja foliolosa</name>
    <dbReference type="NCBI Taxonomy" id="1961234"/>
    <lineage>
        <taxon>Eukaryota</taxon>
        <taxon>Viridiplantae</taxon>
        <taxon>Streptophyta</taxon>
        <taxon>Embryophyta</taxon>
        <taxon>Tracheophyta</taxon>
        <taxon>Spermatophyta</taxon>
        <taxon>Magnoliopsida</taxon>
        <taxon>eudicotyledons</taxon>
        <taxon>Gunneridae</taxon>
        <taxon>Pentapetalae</taxon>
        <taxon>asterids</taxon>
        <taxon>lamiids</taxon>
        <taxon>Lamiales</taxon>
        <taxon>Orobanchaceae</taxon>
        <taxon>Pedicularideae</taxon>
        <taxon>Castillejinae</taxon>
        <taxon>Castilleja</taxon>
    </lineage>
</organism>
<protein>
    <recommendedName>
        <fullName evidence="4">Transmembrane protein</fullName>
    </recommendedName>
</protein>
<accession>A0ABD3CPK6</accession>
<dbReference type="Pfam" id="PF10151">
    <property type="entry name" value="TMEM214"/>
    <property type="match status" value="1"/>
</dbReference>
<keyword evidence="3" id="KW-1185">Reference proteome</keyword>
<dbReference type="AlphaFoldDB" id="A0ABD3CPK6"/>
<evidence type="ECO:0000313" key="2">
    <source>
        <dbReference type="EMBL" id="KAL3631402.1"/>
    </source>
</evidence>
<name>A0ABD3CPK6_9LAMI</name>
<dbReference type="PANTHER" id="PTHR13448:SF14">
    <property type="entry name" value="F26K24.17 PROTEIN"/>
    <property type="match status" value="1"/>
</dbReference>
<evidence type="ECO:0000313" key="3">
    <source>
        <dbReference type="Proteomes" id="UP001632038"/>
    </source>
</evidence>
<proteinExistence type="predicted"/>
<reference evidence="3" key="1">
    <citation type="journal article" date="2024" name="IScience">
        <title>Strigolactones Initiate the Formation of Haustorium-like Structures in Castilleja.</title>
        <authorList>
            <person name="Buerger M."/>
            <person name="Peterson D."/>
            <person name="Chory J."/>
        </authorList>
    </citation>
    <scope>NUCLEOTIDE SEQUENCE [LARGE SCALE GENOMIC DNA]</scope>
</reference>
<dbReference type="InterPro" id="IPR019308">
    <property type="entry name" value="TMEM214"/>
</dbReference>
<evidence type="ECO:0000256" key="1">
    <source>
        <dbReference type="SAM" id="MobiDB-lite"/>
    </source>
</evidence>
<evidence type="ECO:0008006" key="4">
    <source>
        <dbReference type="Google" id="ProtNLM"/>
    </source>
</evidence>
<sequence>MKINYFLFYPIQITTTPKITSYGWQKITYVKQRKNQAKKASDPSGFALANGSGIGADKNSVFKGLELHAEVRRRKLEAQQSASALYGDDDETQVRSRKNDGEDDEDNYGSSDAKENKPAEANKKDKQKKVKKPKVTVVEAAAKIDIYDLSVSADRLNKFEGHEDIQLMRFADYFGRAFSAVSASQFHGSSCSGSLQWQKLPMYVPFSYISEHVYKISVKWISQLSHESLGAFLLWSVDGILADMTTQLSGSKGTKKGRQKPSSKSQVAIFLSLAIVLRQKPDVLISILPKLRENSKYQGQDKLPLLAWMVVQACQGDLGLGLYLWAHLILPILGGKSGSNPQSRDLVLQLVERNAQVLMDTALLAKITIGMPINTVRQNIGKAIERSWLLKNNSIYDRGVGCGSWIWMRLIGITCLFCSKPSCNPSGRNLISGFCETNLK</sequence>
<dbReference type="PANTHER" id="PTHR13448">
    <property type="entry name" value="TRANSMEMBRANE PROTEIN 214"/>
    <property type="match status" value="1"/>
</dbReference>
<gene>
    <name evidence="2" type="ORF">CASFOL_024386</name>
</gene>
<feature type="region of interest" description="Disordered" evidence="1">
    <location>
        <begin position="80"/>
        <end position="132"/>
    </location>
</feature>
<comment type="caution">
    <text evidence="2">The sequence shown here is derived from an EMBL/GenBank/DDBJ whole genome shotgun (WGS) entry which is preliminary data.</text>
</comment>
<dbReference type="Proteomes" id="UP001632038">
    <property type="component" value="Unassembled WGS sequence"/>
</dbReference>